<dbReference type="SUPFAM" id="SSF53448">
    <property type="entry name" value="Nucleotide-diphospho-sugar transferases"/>
    <property type="match status" value="1"/>
</dbReference>
<dbReference type="Pfam" id="PF00535">
    <property type="entry name" value="Glycos_transf_2"/>
    <property type="match status" value="1"/>
</dbReference>
<dbReference type="OrthoDB" id="9801954at2"/>
<accession>A0A383U298</accession>
<protein>
    <submittedName>
        <fullName evidence="2">Chondroitin polymerase</fullName>
    </submittedName>
</protein>
<proteinExistence type="predicted"/>
<dbReference type="InterPro" id="IPR001173">
    <property type="entry name" value="Glyco_trans_2-like"/>
</dbReference>
<name>A0A383U298_9FLAO</name>
<dbReference type="InterPro" id="IPR029044">
    <property type="entry name" value="Nucleotide-diphossugar_trans"/>
</dbReference>
<evidence type="ECO:0000313" key="2">
    <source>
        <dbReference type="EMBL" id="SZD74042.1"/>
    </source>
</evidence>
<feature type="domain" description="Glycosyltransferase 2-like" evidence="1">
    <location>
        <begin position="6"/>
        <end position="136"/>
    </location>
</feature>
<reference evidence="2 3" key="1">
    <citation type="submission" date="2018-09" db="EMBL/GenBank/DDBJ databases">
        <authorList>
            <consortium name="Pathogen Informatics"/>
        </authorList>
    </citation>
    <scope>NUCLEOTIDE SEQUENCE [LARGE SCALE GENOMIC DNA]</scope>
    <source>
        <strain evidence="2 3">OH-22767</strain>
    </source>
</reference>
<dbReference type="Proteomes" id="UP000262142">
    <property type="component" value="Unassembled WGS sequence"/>
</dbReference>
<dbReference type="AlphaFoldDB" id="A0A383U298"/>
<sequence length="274" mass="31659">MSKQVSIIISTYNQPKWLEKVLWGYHIQSFGNFELIVADDGSGEQTRALISQIKPLLNYELKHVWHPDDGFQKTKILNKAILASAADYLIFSDGDCIPRKDFVETHINQRAEGRFLSGGYFKLPMETSQMIQKKDIFSQNCFDLNWLKNKGLKNSIKNLKLIKNKFALSIMNTITSTKPTWNGHNSSGWKKDILAANGFDERMQYGGEDRELGERLENAKIRGKQIRYKAICLHLDHARGYVNQKSWEINEEIRKRTRNQKITFSPFGVEKQSV</sequence>
<dbReference type="PANTHER" id="PTHR43685:SF3">
    <property type="entry name" value="SLR2126 PROTEIN"/>
    <property type="match status" value="1"/>
</dbReference>
<dbReference type="EMBL" id="UNSC01000007">
    <property type="protein sequence ID" value="SZD74042.1"/>
    <property type="molecule type" value="Genomic_DNA"/>
</dbReference>
<organism evidence="2 3">
    <name type="scientific">Candidatus Ornithobacterium hominis</name>
    <dbReference type="NCBI Taxonomy" id="2497989"/>
    <lineage>
        <taxon>Bacteria</taxon>
        <taxon>Pseudomonadati</taxon>
        <taxon>Bacteroidota</taxon>
        <taxon>Flavobacteriia</taxon>
        <taxon>Flavobacteriales</taxon>
        <taxon>Weeksellaceae</taxon>
        <taxon>Ornithobacterium</taxon>
    </lineage>
</organism>
<dbReference type="RefSeq" id="WP_119059689.1">
    <property type="nucleotide sequence ID" value="NZ_UNSC01000007.1"/>
</dbReference>
<keyword evidence="3" id="KW-1185">Reference proteome</keyword>
<dbReference type="PANTHER" id="PTHR43685">
    <property type="entry name" value="GLYCOSYLTRANSFERASE"/>
    <property type="match status" value="1"/>
</dbReference>
<evidence type="ECO:0000313" key="3">
    <source>
        <dbReference type="Proteomes" id="UP000262142"/>
    </source>
</evidence>
<gene>
    <name evidence="2" type="primary">kfoC_2</name>
    <name evidence="2" type="ORF">SAMEA104719789_01499</name>
</gene>
<evidence type="ECO:0000259" key="1">
    <source>
        <dbReference type="Pfam" id="PF00535"/>
    </source>
</evidence>
<dbReference type="Gene3D" id="3.90.550.10">
    <property type="entry name" value="Spore Coat Polysaccharide Biosynthesis Protein SpsA, Chain A"/>
    <property type="match status" value="1"/>
</dbReference>
<dbReference type="InterPro" id="IPR050834">
    <property type="entry name" value="Glycosyltransf_2"/>
</dbReference>
<dbReference type="CDD" id="cd06420">
    <property type="entry name" value="GT2_Chondriotin_Pol_N"/>
    <property type="match status" value="1"/>
</dbReference>